<dbReference type="SUPFAM" id="SSF55486">
    <property type="entry name" value="Metalloproteases ('zincins'), catalytic domain"/>
    <property type="match status" value="1"/>
</dbReference>
<feature type="signal peptide" evidence="2">
    <location>
        <begin position="1"/>
        <end position="19"/>
    </location>
</feature>
<evidence type="ECO:0000313" key="4">
    <source>
        <dbReference type="Proteomes" id="UP000799778"/>
    </source>
</evidence>
<gene>
    <name evidence="3" type="ORF">BU24DRAFT_450963</name>
</gene>
<keyword evidence="4" id="KW-1185">Reference proteome</keyword>
<feature type="compositionally biased region" description="Pro residues" evidence="1">
    <location>
        <begin position="233"/>
        <end position="244"/>
    </location>
</feature>
<evidence type="ECO:0008006" key="5">
    <source>
        <dbReference type="Google" id="ProtNLM"/>
    </source>
</evidence>
<dbReference type="Gene3D" id="3.40.390.10">
    <property type="entry name" value="Collagenase (Catalytic Domain)"/>
    <property type="match status" value="1"/>
</dbReference>
<dbReference type="GeneID" id="54288465"/>
<keyword evidence="2" id="KW-0732">Signal</keyword>
<evidence type="ECO:0000256" key="1">
    <source>
        <dbReference type="SAM" id="MobiDB-lite"/>
    </source>
</evidence>
<dbReference type="OrthoDB" id="10623381at2759"/>
<reference evidence="3" key="1">
    <citation type="journal article" date="2020" name="Stud. Mycol.">
        <title>101 Dothideomycetes genomes: a test case for predicting lifestyles and emergence of pathogens.</title>
        <authorList>
            <person name="Haridas S."/>
            <person name="Albert R."/>
            <person name="Binder M."/>
            <person name="Bloem J."/>
            <person name="Labutti K."/>
            <person name="Salamov A."/>
            <person name="Andreopoulos B."/>
            <person name="Baker S."/>
            <person name="Barry K."/>
            <person name="Bills G."/>
            <person name="Bluhm B."/>
            <person name="Cannon C."/>
            <person name="Castanera R."/>
            <person name="Culley D."/>
            <person name="Daum C."/>
            <person name="Ezra D."/>
            <person name="Gonzalez J."/>
            <person name="Henrissat B."/>
            <person name="Kuo A."/>
            <person name="Liang C."/>
            <person name="Lipzen A."/>
            <person name="Lutzoni F."/>
            <person name="Magnuson J."/>
            <person name="Mondo S."/>
            <person name="Nolan M."/>
            <person name="Ohm R."/>
            <person name="Pangilinan J."/>
            <person name="Park H.-J."/>
            <person name="Ramirez L."/>
            <person name="Alfaro M."/>
            <person name="Sun H."/>
            <person name="Tritt A."/>
            <person name="Yoshinaga Y."/>
            <person name="Zwiers L.-H."/>
            <person name="Turgeon B."/>
            <person name="Goodwin S."/>
            <person name="Spatafora J."/>
            <person name="Crous P."/>
            <person name="Grigoriev I."/>
        </authorList>
    </citation>
    <scope>NUCLEOTIDE SEQUENCE</scope>
    <source>
        <strain evidence="3">CBS 175.79</strain>
    </source>
</reference>
<sequence length="244" mass="27922">MRFPAAICTILMFASYAAGSTIERRKPLIDYTECPGGKKAVAQLETEFEFARKMISVGGEDFGPENEFAKAFFDPKRLTESKIKTMKDRFRTMRRMADPGKKEKYLETRRIILCPLFWEMETTESLIKRCETEDISLRDVRRTQARVLVHELAHSVSDLISLAKGEHVYDRKIQPSKKAEENAESYAMTLVGTYYDRKCKILRPNAKVLWGTPAEQAQETEHEVEPVLENEPEPSPQPGPASEN</sequence>
<evidence type="ECO:0000313" key="3">
    <source>
        <dbReference type="EMBL" id="KAF2016447.1"/>
    </source>
</evidence>
<proteinExistence type="predicted"/>
<feature type="region of interest" description="Disordered" evidence="1">
    <location>
        <begin position="212"/>
        <end position="244"/>
    </location>
</feature>
<dbReference type="EMBL" id="ML978069">
    <property type="protein sequence ID" value="KAF2016447.1"/>
    <property type="molecule type" value="Genomic_DNA"/>
</dbReference>
<protein>
    <recommendedName>
        <fullName evidence="5">Lysine-specific metallo-endopeptidase domain-containing protein</fullName>
    </recommendedName>
</protein>
<dbReference type="AlphaFoldDB" id="A0A6A5XUG0"/>
<dbReference type="Proteomes" id="UP000799778">
    <property type="component" value="Unassembled WGS sequence"/>
</dbReference>
<name>A0A6A5XUG0_9PLEO</name>
<dbReference type="InterPro" id="IPR024079">
    <property type="entry name" value="MetalloPept_cat_dom_sf"/>
</dbReference>
<feature type="chain" id="PRO_5025466871" description="Lysine-specific metallo-endopeptidase domain-containing protein" evidence="2">
    <location>
        <begin position="20"/>
        <end position="244"/>
    </location>
</feature>
<dbReference type="GO" id="GO:0008237">
    <property type="term" value="F:metallopeptidase activity"/>
    <property type="evidence" value="ECO:0007669"/>
    <property type="project" value="InterPro"/>
</dbReference>
<evidence type="ECO:0000256" key="2">
    <source>
        <dbReference type="SAM" id="SignalP"/>
    </source>
</evidence>
<dbReference type="RefSeq" id="XP_033384786.1">
    <property type="nucleotide sequence ID" value="XM_033531068.1"/>
</dbReference>
<accession>A0A6A5XUG0</accession>
<organism evidence="3 4">
    <name type="scientific">Aaosphaeria arxii CBS 175.79</name>
    <dbReference type="NCBI Taxonomy" id="1450172"/>
    <lineage>
        <taxon>Eukaryota</taxon>
        <taxon>Fungi</taxon>
        <taxon>Dikarya</taxon>
        <taxon>Ascomycota</taxon>
        <taxon>Pezizomycotina</taxon>
        <taxon>Dothideomycetes</taxon>
        <taxon>Pleosporomycetidae</taxon>
        <taxon>Pleosporales</taxon>
        <taxon>Pleosporales incertae sedis</taxon>
        <taxon>Aaosphaeria</taxon>
    </lineage>
</organism>